<sequence length="268" mass="28364">MIAVTGATGEVGRRVVARLVEAGVPHRSVVRDASRAAPGADDVRVASDYGARDEMTAAFEGATTVFLIPAAENAERVEQHKTAVDAALAAGVGRLVYLSFLNAAPDATFTLARDHWATEEHIRATGLAWTFLRMNLYMDFIPGLVAPDGAIRGPAGDGRVSAILRDDIAAAASAVLTTDGHDGATYDLTGPSSFSLAEAAELLGARYEDETDEQAYASRESYGAPDWEIRGWVTSYQAIRDGSLDVLSPAMRDLTGRAAVSLAEHLQS</sequence>
<dbReference type="PANTHER" id="PTHR47129:SF1">
    <property type="entry name" value="NMRA-LIKE DOMAIN-CONTAINING PROTEIN"/>
    <property type="match status" value="1"/>
</dbReference>
<dbReference type="Gene3D" id="3.90.25.10">
    <property type="entry name" value="UDP-galactose 4-epimerase, domain 1"/>
    <property type="match status" value="1"/>
</dbReference>
<keyword evidence="3" id="KW-1185">Reference proteome</keyword>
<evidence type="ECO:0000313" key="2">
    <source>
        <dbReference type="EMBL" id="MDA0166437.1"/>
    </source>
</evidence>
<organism evidence="2 3">
    <name type="scientific">Solirubrobacter ginsenosidimutans</name>
    <dbReference type="NCBI Taxonomy" id="490573"/>
    <lineage>
        <taxon>Bacteria</taxon>
        <taxon>Bacillati</taxon>
        <taxon>Actinomycetota</taxon>
        <taxon>Thermoleophilia</taxon>
        <taxon>Solirubrobacterales</taxon>
        <taxon>Solirubrobacteraceae</taxon>
        <taxon>Solirubrobacter</taxon>
    </lineage>
</organism>
<feature type="domain" description="NAD(P)-binding" evidence="1">
    <location>
        <begin position="6"/>
        <end position="178"/>
    </location>
</feature>
<dbReference type="EMBL" id="JAPDOD010000066">
    <property type="protein sequence ID" value="MDA0166437.1"/>
    <property type="molecule type" value="Genomic_DNA"/>
</dbReference>
<dbReference type="InterPro" id="IPR052718">
    <property type="entry name" value="NmrA-type_oxidoreductase"/>
</dbReference>
<name>A0A9X3N1D6_9ACTN</name>
<dbReference type="RefSeq" id="WP_270045695.1">
    <property type="nucleotide sequence ID" value="NZ_JAPDOD010000066.1"/>
</dbReference>
<evidence type="ECO:0000259" key="1">
    <source>
        <dbReference type="Pfam" id="PF13460"/>
    </source>
</evidence>
<proteinExistence type="predicted"/>
<evidence type="ECO:0000313" key="3">
    <source>
        <dbReference type="Proteomes" id="UP001149140"/>
    </source>
</evidence>
<dbReference type="AlphaFoldDB" id="A0A9X3N1D6"/>
<dbReference type="PANTHER" id="PTHR47129">
    <property type="entry name" value="QUINONE OXIDOREDUCTASE 2"/>
    <property type="match status" value="1"/>
</dbReference>
<dbReference type="Proteomes" id="UP001149140">
    <property type="component" value="Unassembled WGS sequence"/>
</dbReference>
<protein>
    <submittedName>
        <fullName evidence="2">SDR family oxidoreductase</fullName>
    </submittedName>
</protein>
<accession>A0A9X3N1D6</accession>
<reference evidence="2" key="1">
    <citation type="submission" date="2022-10" db="EMBL/GenBank/DDBJ databases">
        <title>The WGS of Solirubrobacter ginsenosidimutans DSM 21036.</title>
        <authorList>
            <person name="Jiang Z."/>
        </authorList>
    </citation>
    <scope>NUCLEOTIDE SEQUENCE</scope>
    <source>
        <strain evidence="2">DSM 21036</strain>
    </source>
</reference>
<gene>
    <name evidence="2" type="ORF">OM076_39600</name>
</gene>
<dbReference type="Pfam" id="PF13460">
    <property type="entry name" value="NAD_binding_10"/>
    <property type="match status" value="1"/>
</dbReference>
<dbReference type="Gene3D" id="3.40.50.720">
    <property type="entry name" value="NAD(P)-binding Rossmann-like Domain"/>
    <property type="match status" value="1"/>
</dbReference>
<dbReference type="InterPro" id="IPR036291">
    <property type="entry name" value="NAD(P)-bd_dom_sf"/>
</dbReference>
<comment type="caution">
    <text evidence="2">The sequence shown here is derived from an EMBL/GenBank/DDBJ whole genome shotgun (WGS) entry which is preliminary data.</text>
</comment>
<dbReference type="InterPro" id="IPR016040">
    <property type="entry name" value="NAD(P)-bd_dom"/>
</dbReference>
<dbReference type="CDD" id="cd05269">
    <property type="entry name" value="TMR_SDR_a"/>
    <property type="match status" value="1"/>
</dbReference>
<dbReference type="SUPFAM" id="SSF51735">
    <property type="entry name" value="NAD(P)-binding Rossmann-fold domains"/>
    <property type="match status" value="1"/>
</dbReference>